<protein>
    <submittedName>
        <fullName evidence="1">Phage derived protein Gp49-like (DUF891)</fullName>
    </submittedName>
</protein>
<reference evidence="1 2" key="1">
    <citation type="submission" date="2015-09" db="EMBL/GenBank/DDBJ databases">
        <authorList>
            <consortium name="Pathogen Informatics"/>
        </authorList>
    </citation>
    <scope>NUCLEOTIDE SEQUENCE [LARGE SCALE GENOMIC DNA]</scope>
    <source>
        <strain evidence="1 2">2789STDY5834846</strain>
    </source>
</reference>
<evidence type="ECO:0000313" key="1">
    <source>
        <dbReference type="EMBL" id="CUP80875.1"/>
    </source>
</evidence>
<gene>
    <name evidence="1" type="ORF">ERS852461_03434</name>
</gene>
<proteinExistence type="predicted"/>
<dbReference type="EMBL" id="CZAE01000018">
    <property type="protein sequence ID" value="CUP80875.1"/>
    <property type="molecule type" value="Genomic_DNA"/>
</dbReference>
<sequence>MQVVIYVNFDYICMMNSEREILYYKKYFIDFFMSLDDGAKKKIAYVLDMLKTQQRLNKNFVKLVRDGVYELRAGHNGNIYRAFFIFDEGNIVMLFNGFQKKTQKTPESEIEKAVKLKNEYYASKP</sequence>
<name>A0A174RCB9_9BACE</name>
<dbReference type="AlphaFoldDB" id="A0A174RCB9"/>
<evidence type="ECO:0000313" key="2">
    <source>
        <dbReference type="Proteomes" id="UP000095606"/>
    </source>
</evidence>
<dbReference type="Pfam" id="PF05973">
    <property type="entry name" value="Gp49"/>
    <property type="match status" value="1"/>
</dbReference>
<dbReference type="Proteomes" id="UP000095606">
    <property type="component" value="Unassembled WGS sequence"/>
</dbReference>
<organism evidence="1 2">
    <name type="scientific">Bacteroides faecis</name>
    <dbReference type="NCBI Taxonomy" id="674529"/>
    <lineage>
        <taxon>Bacteria</taxon>
        <taxon>Pseudomonadati</taxon>
        <taxon>Bacteroidota</taxon>
        <taxon>Bacteroidia</taxon>
        <taxon>Bacteroidales</taxon>
        <taxon>Bacteroidaceae</taxon>
        <taxon>Bacteroides</taxon>
    </lineage>
</organism>
<accession>A0A174RCB9</accession>
<dbReference type="InterPro" id="IPR009241">
    <property type="entry name" value="HigB-like"/>
</dbReference>